<feature type="compositionally biased region" description="Gly residues" evidence="1">
    <location>
        <begin position="237"/>
        <end position="253"/>
    </location>
</feature>
<feature type="compositionally biased region" description="Low complexity" evidence="1">
    <location>
        <begin position="324"/>
        <end position="343"/>
    </location>
</feature>
<feature type="compositionally biased region" description="Polar residues" evidence="1">
    <location>
        <begin position="217"/>
        <end position="229"/>
    </location>
</feature>
<comment type="caution">
    <text evidence="2">The sequence shown here is derived from an EMBL/GenBank/DDBJ whole genome shotgun (WGS) entry which is preliminary data.</text>
</comment>
<dbReference type="Proteomes" id="UP001642540">
    <property type="component" value="Unassembled WGS sequence"/>
</dbReference>
<proteinExistence type="predicted"/>
<keyword evidence="3" id="KW-1185">Reference proteome</keyword>
<reference evidence="2 3" key="1">
    <citation type="submission" date="2024-08" db="EMBL/GenBank/DDBJ databases">
        <authorList>
            <person name="Cucini C."/>
            <person name="Frati F."/>
        </authorList>
    </citation>
    <scope>NUCLEOTIDE SEQUENCE [LARGE SCALE GENOMIC DNA]</scope>
</reference>
<feature type="region of interest" description="Disordered" evidence="1">
    <location>
        <begin position="91"/>
        <end position="185"/>
    </location>
</feature>
<evidence type="ECO:0000313" key="2">
    <source>
        <dbReference type="EMBL" id="CAL8110674.1"/>
    </source>
</evidence>
<evidence type="ECO:0000313" key="3">
    <source>
        <dbReference type="Proteomes" id="UP001642540"/>
    </source>
</evidence>
<feature type="compositionally biased region" description="Low complexity" evidence="1">
    <location>
        <begin position="172"/>
        <end position="185"/>
    </location>
</feature>
<accession>A0ABP1QU02</accession>
<protein>
    <submittedName>
        <fullName evidence="2">Uncharacterized protein</fullName>
    </submittedName>
</protein>
<sequence>MPVASSVRNQMMRLFRKGNKKGKGLVNNDASGSTSINTANSCYSELSEDNSSQIFKRSKSRRGSKLFRSIRKRFSRSKSYLQAAVTPNASKLGDSEADYQESETERFGSKGDSSTSGEVLNKGAERIRRRYSKRENRKSCPPPMRQILDEEDNQFSGGDSECGDGKAPLLLVPGGSVSQGPSSGVLSSCSYGDMKKDISPVVVVVEPPAEYCDPGTIGSSSDQGKSSLVDSKIKEPGSGGGTTTPAGGGGGGEPSSASSSRRPSVEMSGGAPRAELSVHGPNSSNTRGQSGGGGSGRKNDGGANSSVTDGASQSKKSDGPGRPPSGSSASSGGRQVERNFGNVRRGGGRKVRIIL</sequence>
<dbReference type="EMBL" id="CAXLJM020000046">
    <property type="protein sequence ID" value="CAL8110674.1"/>
    <property type="molecule type" value="Genomic_DNA"/>
</dbReference>
<evidence type="ECO:0000256" key="1">
    <source>
        <dbReference type="SAM" id="MobiDB-lite"/>
    </source>
</evidence>
<gene>
    <name evidence="2" type="ORF">ODALV1_LOCUS14396</name>
</gene>
<feature type="region of interest" description="Disordered" evidence="1">
    <location>
        <begin position="209"/>
        <end position="355"/>
    </location>
</feature>
<name>A0ABP1QU02_9HEXA</name>
<feature type="compositionally biased region" description="Basic residues" evidence="1">
    <location>
        <begin position="346"/>
        <end position="355"/>
    </location>
</feature>
<feature type="region of interest" description="Disordered" evidence="1">
    <location>
        <begin position="17"/>
        <end position="36"/>
    </location>
</feature>
<organism evidence="2 3">
    <name type="scientific">Orchesella dallaii</name>
    <dbReference type="NCBI Taxonomy" id="48710"/>
    <lineage>
        <taxon>Eukaryota</taxon>
        <taxon>Metazoa</taxon>
        <taxon>Ecdysozoa</taxon>
        <taxon>Arthropoda</taxon>
        <taxon>Hexapoda</taxon>
        <taxon>Collembola</taxon>
        <taxon>Entomobryomorpha</taxon>
        <taxon>Entomobryoidea</taxon>
        <taxon>Orchesellidae</taxon>
        <taxon>Orchesellinae</taxon>
        <taxon>Orchesella</taxon>
    </lineage>
</organism>